<proteinExistence type="predicted"/>
<accession>A0A379AIL3</accession>
<evidence type="ECO:0000259" key="2">
    <source>
        <dbReference type="Pfam" id="PF07995"/>
    </source>
</evidence>
<evidence type="ECO:0000313" key="4">
    <source>
        <dbReference type="Proteomes" id="UP000254640"/>
    </source>
</evidence>
<keyword evidence="1" id="KW-0732">Signal</keyword>
<dbReference type="Pfam" id="PF07995">
    <property type="entry name" value="GSDH"/>
    <property type="match status" value="1"/>
</dbReference>
<feature type="domain" description="Glucose/Sorbosone dehydrogenase" evidence="2">
    <location>
        <begin position="34"/>
        <end position="366"/>
    </location>
</feature>
<sequence>MARFSTALLLSGSLFCTAPLFAADVKVEVLQDKLQHPWSVAFLPDNKTLLITERSGQLRSWSPESGLSQPIQGVPKVWAERQSGLLDVVLAPDFATSRRVWLSYTEANSSGKAGAVVGVGTLSKDNRQLSDFREVIRQTPMLSSGNNIGTRLAFDTQGYLWIAFGDNFASSAAQDLDKLQGKLLRLNADGSVPDDNPFAKQRGARPEIWAYGLRNPQGLALNPWTGKIWENEHGPRGGDEVNIMERGKNYGWPLATYGIDYSGDKVPESQGTQVAGTEPPLYHWKDSPAISGMAFYNSARFPQWKNSLFIGALKEKNLIRLSINGEKVVEEQRLLDDQKARIRDVRQGPDGWLYVLTDEANGKLLKVGLAQDAGASRG</sequence>
<dbReference type="InterPro" id="IPR011041">
    <property type="entry name" value="Quinoprot_gluc/sorb_DH_b-prop"/>
</dbReference>
<dbReference type="GeneID" id="66826524"/>
<name>A0A379AIL3_ENTAG</name>
<gene>
    <name evidence="3" type="primary">yliI</name>
    <name evidence="3" type="ORF">NCTC9381_03581</name>
</gene>
<reference evidence="3 4" key="1">
    <citation type="submission" date="2018-06" db="EMBL/GenBank/DDBJ databases">
        <authorList>
            <consortium name="Pathogen Informatics"/>
            <person name="Doyle S."/>
        </authorList>
    </citation>
    <scope>NUCLEOTIDE SEQUENCE [LARGE SCALE GENOMIC DNA]</scope>
    <source>
        <strain evidence="3 4">NCTC9381</strain>
    </source>
</reference>
<dbReference type="EMBL" id="UGSO01000001">
    <property type="protein sequence ID" value="SUB17651.1"/>
    <property type="molecule type" value="Genomic_DNA"/>
</dbReference>
<dbReference type="AlphaFoldDB" id="A0A379AIL3"/>
<dbReference type="RefSeq" id="WP_010254401.1">
    <property type="nucleotide sequence ID" value="NZ_ADWZ01000008.1"/>
</dbReference>
<feature type="chain" id="PRO_5030069102" evidence="1">
    <location>
        <begin position="23"/>
        <end position="378"/>
    </location>
</feature>
<dbReference type="Proteomes" id="UP000254640">
    <property type="component" value="Unassembled WGS sequence"/>
</dbReference>
<dbReference type="Gene3D" id="2.120.10.30">
    <property type="entry name" value="TolB, C-terminal domain"/>
    <property type="match status" value="1"/>
</dbReference>
<keyword evidence="4" id="KW-1185">Reference proteome</keyword>
<dbReference type="STRING" id="549.BEE12_13210"/>
<dbReference type="GO" id="GO:0016491">
    <property type="term" value="F:oxidoreductase activity"/>
    <property type="evidence" value="ECO:0007669"/>
    <property type="project" value="UniProtKB-KW"/>
</dbReference>
<protein>
    <submittedName>
        <fullName evidence="3">Soluble aldose sugar dehydrogenase yliI</fullName>
        <ecNumber evidence="3">1.1.5.-</ecNumber>
    </submittedName>
</protein>
<dbReference type="InterPro" id="IPR011042">
    <property type="entry name" value="6-blade_b-propeller_TolB-like"/>
</dbReference>
<evidence type="ECO:0000256" key="1">
    <source>
        <dbReference type="SAM" id="SignalP"/>
    </source>
</evidence>
<feature type="signal peptide" evidence="1">
    <location>
        <begin position="1"/>
        <end position="22"/>
    </location>
</feature>
<dbReference type="PANTHER" id="PTHR19328">
    <property type="entry name" value="HEDGEHOG-INTERACTING PROTEIN"/>
    <property type="match status" value="1"/>
</dbReference>
<dbReference type="PANTHER" id="PTHR19328:SF75">
    <property type="entry name" value="ALDOSE SUGAR DEHYDROGENASE YLII"/>
    <property type="match status" value="1"/>
</dbReference>
<evidence type="ECO:0000313" key="3">
    <source>
        <dbReference type="EMBL" id="SUB17651.1"/>
    </source>
</evidence>
<dbReference type="EC" id="1.1.5.-" evidence="3"/>
<dbReference type="SUPFAM" id="SSF50952">
    <property type="entry name" value="Soluble quinoprotein glucose dehydrogenase"/>
    <property type="match status" value="1"/>
</dbReference>
<organism evidence="3 4">
    <name type="scientific">Enterobacter agglomerans</name>
    <name type="common">Erwinia herbicola</name>
    <name type="synonym">Pantoea agglomerans</name>
    <dbReference type="NCBI Taxonomy" id="549"/>
    <lineage>
        <taxon>Bacteria</taxon>
        <taxon>Pseudomonadati</taxon>
        <taxon>Pseudomonadota</taxon>
        <taxon>Gammaproteobacteria</taxon>
        <taxon>Enterobacterales</taxon>
        <taxon>Erwiniaceae</taxon>
        <taxon>Pantoea</taxon>
        <taxon>Pantoea agglomerans group</taxon>
    </lineage>
</organism>
<dbReference type="InterPro" id="IPR012938">
    <property type="entry name" value="Glc/Sorbosone_DH"/>
</dbReference>
<keyword evidence="3" id="KW-0560">Oxidoreductase</keyword>